<evidence type="ECO:0000256" key="2">
    <source>
        <dbReference type="ARBA" id="ARBA00006427"/>
    </source>
</evidence>
<name>A0A9P0HTT7_NEZVI</name>
<dbReference type="OrthoDB" id="361362at2759"/>
<reference evidence="5" key="1">
    <citation type="submission" date="2022-01" db="EMBL/GenBank/DDBJ databases">
        <authorList>
            <person name="King R."/>
        </authorList>
    </citation>
    <scope>NUCLEOTIDE SEQUENCE</scope>
</reference>
<feature type="domain" description="Pre-rRNA-processing protein Ipi1 N-terminal" evidence="4">
    <location>
        <begin position="139"/>
        <end position="231"/>
    </location>
</feature>
<gene>
    <name evidence="5" type="ORF">NEZAVI_LOCUS15759</name>
</gene>
<dbReference type="InterPro" id="IPR024679">
    <property type="entry name" value="Ipi1_N"/>
</dbReference>
<comment type="similarity">
    <text evidence="2">Belongs to the IPI1/TEX10 family.</text>
</comment>
<dbReference type="AlphaFoldDB" id="A0A9P0HTT7"/>
<dbReference type="Proteomes" id="UP001152798">
    <property type="component" value="Chromosome 7"/>
</dbReference>
<dbReference type="Pfam" id="PF12333">
    <property type="entry name" value="Ipi1_N"/>
    <property type="match status" value="1"/>
</dbReference>
<evidence type="ECO:0000256" key="1">
    <source>
        <dbReference type="ARBA" id="ARBA00004123"/>
    </source>
</evidence>
<organism evidence="5 6">
    <name type="scientific">Nezara viridula</name>
    <name type="common">Southern green stink bug</name>
    <name type="synonym">Cimex viridulus</name>
    <dbReference type="NCBI Taxonomy" id="85310"/>
    <lineage>
        <taxon>Eukaryota</taxon>
        <taxon>Metazoa</taxon>
        <taxon>Ecdysozoa</taxon>
        <taxon>Arthropoda</taxon>
        <taxon>Hexapoda</taxon>
        <taxon>Insecta</taxon>
        <taxon>Pterygota</taxon>
        <taxon>Neoptera</taxon>
        <taxon>Paraneoptera</taxon>
        <taxon>Hemiptera</taxon>
        <taxon>Heteroptera</taxon>
        <taxon>Panheteroptera</taxon>
        <taxon>Pentatomomorpha</taxon>
        <taxon>Pentatomoidea</taxon>
        <taxon>Pentatomidae</taxon>
        <taxon>Pentatominae</taxon>
        <taxon>Nezara</taxon>
    </lineage>
</organism>
<dbReference type="PANTHER" id="PTHR16056:SF2">
    <property type="entry name" value="TESTIS-EXPRESSED PROTEIN 10"/>
    <property type="match status" value="1"/>
</dbReference>
<evidence type="ECO:0000256" key="3">
    <source>
        <dbReference type="ARBA" id="ARBA00023242"/>
    </source>
</evidence>
<keyword evidence="6" id="KW-1185">Reference proteome</keyword>
<dbReference type="InterPro" id="IPR016024">
    <property type="entry name" value="ARM-type_fold"/>
</dbReference>
<evidence type="ECO:0000259" key="4">
    <source>
        <dbReference type="Pfam" id="PF12333"/>
    </source>
</evidence>
<evidence type="ECO:0000313" key="5">
    <source>
        <dbReference type="EMBL" id="CAH1408180.1"/>
    </source>
</evidence>
<dbReference type="InterPro" id="IPR011989">
    <property type="entry name" value="ARM-like"/>
</dbReference>
<dbReference type="SUPFAM" id="SSF48371">
    <property type="entry name" value="ARM repeat"/>
    <property type="match status" value="1"/>
</dbReference>
<evidence type="ECO:0000313" key="6">
    <source>
        <dbReference type="Proteomes" id="UP001152798"/>
    </source>
</evidence>
<comment type="subcellular location">
    <subcellularLocation>
        <location evidence="1">Nucleus</location>
    </subcellularLocation>
</comment>
<proteinExistence type="inferred from homology"/>
<sequence>MAKTSYRSLKKQEKSKVKLKETKTLLPKGQNVTDTNFRVKKIVIRDQVHQHKDGEILNKKNLSCQELISRLSHYNVGLKIDALFGLKELLTQHSKSVIESNLANLIESITKLTLDESSFVRKDANKLLETILSQVSSSQIEPLFPLLSSYLVCGLTHIETSIREDSLFLLDALLKHNPQQCANAASKLLPVCLDLLSTGGTGPRTLSLNLDSKLTSGKWRVNVLTRIAALLQSFLNCTKDFEIKHSTMKIVRYNENNPQNYLCLTDTNLNYNYNENRILFKPSVQLSDSIEEFNMKDFVESLIPLLFEAFIELVPVEKNTTRSNTTTNISLEVAMLLKNITNIIHILLDLCGSSPRWHEDKEWMKIKFGKSFLNALIDGRYPYTLVVSKEELKKKKKSNNSEFNELPSDHAQNILLAKLLITLTDSKYWQPAIVYLKGCLRMSETFTVEECSHLISCFYEICSSCSDDSQDFLAALQGLSNSKNNHLSSLAFKAMYNIAVDDNLSHLHNDVNVISWLDSLPVKLTKPSISSKVLDMIYDIARRNFSAFSTSLDGLIEVILDNLAILKIDGSSDENGNLKVAQLLYWVKDWDAEMVEGLKSGLDGNFWGSSVSNQIRDILILKNLLSG</sequence>
<keyword evidence="3" id="KW-0539">Nucleus</keyword>
<accession>A0A9P0HTT7</accession>
<dbReference type="Gene3D" id="1.25.10.10">
    <property type="entry name" value="Leucine-rich Repeat Variant"/>
    <property type="match status" value="1"/>
</dbReference>
<dbReference type="GO" id="GO:0071339">
    <property type="term" value="C:MLL1 complex"/>
    <property type="evidence" value="ECO:0007669"/>
    <property type="project" value="TreeGrafter"/>
</dbReference>
<dbReference type="EMBL" id="OV725083">
    <property type="protein sequence ID" value="CAH1408180.1"/>
    <property type="molecule type" value="Genomic_DNA"/>
</dbReference>
<protein>
    <recommendedName>
        <fullName evidence="4">Pre-rRNA-processing protein Ipi1 N-terminal domain-containing protein</fullName>
    </recommendedName>
</protein>
<dbReference type="PANTHER" id="PTHR16056">
    <property type="entry name" value="REGULATOR OF MICROTUBULE DYNAMICS PROTEIN"/>
    <property type="match status" value="1"/>
</dbReference>